<proteinExistence type="predicted"/>
<evidence type="ECO:0000259" key="3">
    <source>
        <dbReference type="Pfam" id="PF07859"/>
    </source>
</evidence>
<feature type="transmembrane region" description="Helical" evidence="2">
    <location>
        <begin position="23"/>
        <end position="42"/>
    </location>
</feature>
<evidence type="ECO:0000313" key="4">
    <source>
        <dbReference type="EMBL" id="KAG4411573.1"/>
    </source>
</evidence>
<keyword evidence="5" id="KW-1185">Reference proteome</keyword>
<dbReference type="GO" id="GO:0016787">
    <property type="term" value="F:hydrolase activity"/>
    <property type="evidence" value="ECO:0007669"/>
    <property type="project" value="UniProtKB-KW"/>
</dbReference>
<sequence>MTESERSYVEAPNDNLKPSSTDWLGVILVPACVPIILLQVIFRRARNFNRNEISFLTDFACSTFRFLSTRPYIVSVSLLRHFSSNTSRILTSPRFRTKVSAGNIYQPVLLPKVAGYWLCKGPPGTLIPPAKGDIVLYYLHGGAYAEGHPARFLALILRVAEIAADRGLTLSCFGLRYSYAPEEKYPKQLEQAIEGYRYLLHDEGISPEKIGVLGDSAGGHLALCLLTSLPGLGLPKPERGAFLLSPWLDLRCSIRPSMVRNKYNDFIDRDGLATMGEKTFSSPEALERCPHRDFTEPLTGGLKWKDVLPNRVWMSAGANEVLLDEIVDFKGILEKEGVDVELDVKEGGIHVWQGVEDIMDLGTYLKTKAGEKVPEGLLKGCSNVAEAVLKDVQK</sequence>
<accession>A0A8H7T3H2</accession>
<reference evidence="4" key="1">
    <citation type="submission" date="2021-02" db="EMBL/GenBank/DDBJ databases">
        <title>Genome sequence Cadophora malorum strain M34.</title>
        <authorList>
            <person name="Stefanovic E."/>
            <person name="Vu D."/>
            <person name="Scully C."/>
            <person name="Dijksterhuis J."/>
            <person name="Roader J."/>
            <person name="Houbraken J."/>
        </authorList>
    </citation>
    <scope>NUCLEOTIDE SEQUENCE</scope>
    <source>
        <strain evidence="4">M34</strain>
    </source>
</reference>
<organism evidence="4 5">
    <name type="scientific">Cadophora malorum</name>
    <dbReference type="NCBI Taxonomy" id="108018"/>
    <lineage>
        <taxon>Eukaryota</taxon>
        <taxon>Fungi</taxon>
        <taxon>Dikarya</taxon>
        <taxon>Ascomycota</taxon>
        <taxon>Pezizomycotina</taxon>
        <taxon>Leotiomycetes</taxon>
        <taxon>Helotiales</taxon>
        <taxon>Ploettnerulaceae</taxon>
        <taxon>Cadophora</taxon>
    </lineage>
</organism>
<dbReference type="EMBL" id="JAFJYH010000460">
    <property type="protein sequence ID" value="KAG4411573.1"/>
    <property type="molecule type" value="Genomic_DNA"/>
</dbReference>
<dbReference type="SUPFAM" id="SSF53474">
    <property type="entry name" value="alpha/beta-Hydrolases"/>
    <property type="match status" value="1"/>
</dbReference>
<dbReference type="InterPro" id="IPR029058">
    <property type="entry name" value="AB_hydrolase_fold"/>
</dbReference>
<protein>
    <recommendedName>
        <fullName evidence="3">Alpha/beta hydrolase fold-3 domain-containing protein</fullName>
    </recommendedName>
</protein>
<keyword evidence="2" id="KW-0812">Transmembrane</keyword>
<keyword evidence="2" id="KW-0472">Membrane</keyword>
<feature type="domain" description="Alpha/beta hydrolase fold-3" evidence="3">
    <location>
        <begin position="137"/>
        <end position="353"/>
    </location>
</feature>
<dbReference type="PANTHER" id="PTHR48081:SF11">
    <property type="entry name" value="ALPHA_BETA HYDROLASE FOLD-3 DOMAIN-CONTAINING PROTEIN-RELATED"/>
    <property type="match status" value="1"/>
</dbReference>
<dbReference type="InterPro" id="IPR013094">
    <property type="entry name" value="AB_hydrolase_3"/>
</dbReference>
<dbReference type="PANTHER" id="PTHR48081">
    <property type="entry name" value="AB HYDROLASE SUPERFAMILY PROTEIN C4A8.06C"/>
    <property type="match status" value="1"/>
</dbReference>
<dbReference type="OrthoDB" id="408631at2759"/>
<comment type="caution">
    <text evidence="4">The sequence shown here is derived from an EMBL/GenBank/DDBJ whole genome shotgun (WGS) entry which is preliminary data.</text>
</comment>
<gene>
    <name evidence="4" type="ORF">IFR04_015291</name>
</gene>
<evidence type="ECO:0000256" key="1">
    <source>
        <dbReference type="ARBA" id="ARBA00022801"/>
    </source>
</evidence>
<dbReference type="InterPro" id="IPR050300">
    <property type="entry name" value="GDXG_lipolytic_enzyme"/>
</dbReference>
<keyword evidence="2" id="KW-1133">Transmembrane helix</keyword>
<dbReference type="AlphaFoldDB" id="A0A8H7T3H2"/>
<name>A0A8H7T3H2_9HELO</name>
<dbReference type="Pfam" id="PF07859">
    <property type="entry name" value="Abhydrolase_3"/>
    <property type="match status" value="1"/>
</dbReference>
<dbReference type="Proteomes" id="UP000664132">
    <property type="component" value="Unassembled WGS sequence"/>
</dbReference>
<keyword evidence="1" id="KW-0378">Hydrolase</keyword>
<evidence type="ECO:0000256" key="2">
    <source>
        <dbReference type="SAM" id="Phobius"/>
    </source>
</evidence>
<evidence type="ECO:0000313" key="5">
    <source>
        <dbReference type="Proteomes" id="UP000664132"/>
    </source>
</evidence>
<dbReference type="Gene3D" id="3.40.50.1820">
    <property type="entry name" value="alpha/beta hydrolase"/>
    <property type="match status" value="1"/>
</dbReference>